<accession>A0A7C9RBW1</accession>
<dbReference type="EMBL" id="JAAKZG010000023">
    <property type="protein sequence ID" value="NGN44995.1"/>
    <property type="molecule type" value="Genomic_DNA"/>
</dbReference>
<organism evidence="2 3">
    <name type="scientific">Mesorhizobium zhangyense</name>
    <dbReference type="NCBI Taxonomy" id="1776730"/>
    <lineage>
        <taxon>Bacteria</taxon>
        <taxon>Pseudomonadati</taxon>
        <taxon>Pseudomonadota</taxon>
        <taxon>Alphaproteobacteria</taxon>
        <taxon>Hyphomicrobiales</taxon>
        <taxon>Phyllobacteriaceae</taxon>
        <taxon>Mesorhizobium</taxon>
    </lineage>
</organism>
<name>A0A7C9RBW1_9HYPH</name>
<dbReference type="RefSeq" id="WP_165121368.1">
    <property type="nucleotide sequence ID" value="NZ_JAAKZG010000023.1"/>
</dbReference>
<evidence type="ECO:0000313" key="3">
    <source>
        <dbReference type="Proteomes" id="UP000481252"/>
    </source>
</evidence>
<comment type="caution">
    <text evidence="2">The sequence shown here is derived from an EMBL/GenBank/DDBJ whole genome shotgun (WGS) entry which is preliminary data.</text>
</comment>
<evidence type="ECO:0000313" key="2">
    <source>
        <dbReference type="EMBL" id="NGN44995.1"/>
    </source>
</evidence>
<reference evidence="2 3" key="1">
    <citation type="submission" date="2020-02" db="EMBL/GenBank/DDBJ databases">
        <title>Genome sequence of the type strain CGMCC 1.15528 of Mesorhizobium zhangyense.</title>
        <authorList>
            <person name="Gao J."/>
            <person name="Sun J."/>
        </authorList>
    </citation>
    <scope>NUCLEOTIDE SEQUENCE [LARGE SCALE GENOMIC DNA]</scope>
    <source>
        <strain evidence="2 3">CGMCC 1.15528</strain>
    </source>
</reference>
<proteinExistence type="predicted"/>
<protein>
    <submittedName>
        <fullName evidence="2">Uncharacterized protein</fullName>
    </submittedName>
</protein>
<dbReference type="AlphaFoldDB" id="A0A7C9RBW1"/>
<sequence length="100" mass="10748">MSKSKQSALPSLEDVAASATPEAEDPAELAARMQIMANYYKGQANALELRMITALSQAEVNEQKVAILQQKLATLMAFVESHPDAMVKEQALTATAAPMQ</sequence>
<gene>
    <name evidence="2" type="ORF">G6N74_28465</name>
</gene>
<keyword evidence="3" id="KW-1185">Reference proteome</keyword>
<dbReference type="Proteomes" id="UP000481252">
    <property type="component" value="Unassembled WGS sequence"/>
</dbReference>
<feature type="region of interest" description="Disordered" evidence="1">
    <location>
        <begin position="1"/>
        <end position="24"/>
    </location>
</feature>
<evidence type="ECO:0000256" key="1">
    <source>
        <dbReference type="SAM" id="MobiDB-lite"/>
    </source>
</evidence>